<feature type="compositionally biased region" description="Gly residues" evidence="5">
    <location>
        <begin position="33"/>
        <end position="44"/>
    </location>
</feature>
<dbReference type="InterPro" id="IPR013088">
    <property type="entry name" value="Znf_NHR/GATA"/>
</dbReference>
<feature type="compositionally biased region" description="Low complexity" evidence="5">
    <location>
        <begin position="534"/>
        <end position="549"/>
    </location>
</feature>
<evidence type="ECO:0008006" key="10">
    <source>
        <dbReference type="Google" id="ProtNLM"/>
    </source>
</evidence>
<keyword evidence="3" id="KW-0862">Zinc</keyword>
<feature type="compositionally biased region" description="Polar residues" evidence="5">
    <location>
        <begin position="337"/>
        <end position="366"/>
    </location>
</feature>
<proteinExistence type="predicted"/>
<dbReference type="CDD" id="cd00130">
    <property type="entry name" value="PAS"/>
    <property type="match status" value="1"/>
</dbReference>
<dbReference type="GO" id="GO:0006355">
    <property type="term" value="P:regulation of DNA-templated transcription"/>
    <property type="evidence" value="ECO:0007669"/>
    <property type="project" value="InterPro"/>
</dbReference>
<keyword evidence="2 4" id="KW-0863">Zinc-finger</keyword>
<dbReference type="PANTHER" id="PTHR45658">
    <property type="entry name" value="GATA TRANSCRIPTION FACTOR"/>
    <property type="match status" value="1"/>
</dbReference>
<feature type="region of interest" description="Disordered" evidence="5">
    <location>
        <begin position="324"/>
        <end position="380"/>
    </location>
</feature>
<feature type="domain" description="GATA-type" evidence="7">
    <location>
        <begin position="476"/>
        <end position="503"/>
    </location>
</feature>
<dbReference type="Proteomes" id="UP000799436">
    <property type="component" value="Unassembled WGS sequence"/>
</dbReference>
<evidence type="ECO:0000256" key="5">
    <source>
        <dbReference type="SAM" id="MobiDB-lite"/>
    </source>
</evidence>
<evidence type="ECO:0000256" key="3">
    <source>
        <dbReference type="ARBA" id="ARBA00022833"/>
    </source>
</evidence>
<dbReference type="Gene3D" id="3.30.50.10">
    <property type="entry name" value="Erythroid Transcription Factor GATA-1, subunit A"/>
    <property type="match status" value="1"/>
</dbReference>
<dbReference type="NCBIfam" id="TIGR00229">
    <property type="entry name" value="sensory_box"/>
    <property type="match status" value="1"/>
</dbReference>
<dbReference type="SUPFAM" id="SSF57716">
    <property type="entry name" value="Glucocorticoid receptor-like (DNA-binding domain)"/>
    <property type="match status" value="1"/>
</dbReference>
<dbReference type="CDD" id="cd00202">
    <property type="entry name" value="ZnF_GATA"/>
    <property type="match status" value="1"/>
</dbReference>
<keyword evidence="1" id="KW-0479">Metal-binding</keyword>
<feature type="compositionally biased region" description="Basic and acidic residues" evidence="5">
    <location>
        <begin position="324"/>
        <end position="334"/>
    </location>
</feature>
<dbReference type="InterPro" id="IPR000014">
    <property type="entry name" value="PAS"/>
</dbReference>
<evidence type="ECO:0000259" key="7">
    <source>
        <dbReference type="PROSITE" id="PS50114"/>
    </source>
</evidence>
<feature type="region of interest" description="Disordered" evidence="5">
    <location>
        <begin position="507"/>
        <end position="561"/>
    </location>
</feature>
<dbReference type="GO" id="GO:0043565">
    <property type="term" value="F:sequence-specific DNA binding"/>
    <property type="evidence" value="ECO:0007669"/>
    <property type="project" value="InterPro"/>
</dbReference>
<keyword evidence="9" id="KW-1185">Reference proteome</keyword>
<dbReference type="SMART" id="SM00091">
    <property type="entry name" value="PAS"/>
    <property type="match status" value="1"/>
</dbReference>
<dbReference type="AlphaFoldDB" id="A0A6G1KXQ8"/>
<dbReference type="PROSITE" id="PS00344">
    <property type="entry name" value="GATA_ZN_FINGER_1"/>
    <property type="match status" value="1"/>
</dbReference>
<dbReference type="Pfam" id="PF08447">
    <property type="entry name" value="PAS_3"/>
    <property type="match status" value="1"/>
</dbReference>
<organism evidence="8 9">
    <name type="scientific">Teratosphaeria nubilosa</name>
    <dbReference type="NCBI Taxonomy" id="161662"/>
    <lineage>
        <taxon>Eukaryota</taxon>
        <taxon>Fungi</taxon>
        <taxon>Dikarya</taxon>
        <taxon>Ascomycota</taxon>
        <taxon>Pezizomycotina</taxon>
        <taxon>Dothideomycetes</taxon>
        <taxon>Dothideomycetidae</taxon>
        <taxon>Mycosphaerellales</taxon>
        <taxon>Teratosphaeriaceae</taxon>
        <taxon>Teratosphaeria</taxon>
    </lineage>
</organism>
<dbReference type="InterPro" id="IPR000679">
    <property type="entry name" value="Znf_GATA"/>
</dbReference>
<dbReference type="EMBL" id="ML995898">
    <property type="protein sequence ID" value="KAF2765200.1"/>
    <property type="molecule type" value="Genomic_DNA"/>
</dbReference>
<dbReference type="Gene3D" id="3.30.450.20">
    <property type="entry name" value="PAS domain"/>
    <property type="match status" value="1"/>
</dbReference>
<dbReference type="PROSITE" id="PS50114">
    <property type="entry name" value="GATA_ZN_FINGER_2"/>
    <property type="match status" value="1"/>
</dbReference>
<dbReference type="InterPro" id="IPR051140">
    <property type="entry name" value="GATA_TF"/>
</dbReference>
<evidence type="ECO:0000313" key="9">
    <source>
        <dbReference type="Proteomes" id="UP000799436"/>
    </source>
</evidence>
<dbReference type="GO" id="GO:0008270">
    <property type="term" value="F:zinc ion binding"/>
    <property type="evidence" value="ECO:0007669"/>
    <property type="project" value="UniProtKB-KW"/>
</dbReference>
<feature type="region of interest" description="Disordered" evidence="5">
    <location>
        <begin position="112"/>
        <end position="159"/>
    </location>
</feature>
<evidence type="ECO:0000256" key="1">
    <source>
        <dbReference type="ARBA" id="ARBA00022723"/>
    </source>
</evidence>
<feature type="compositionally biased region" description="Polar residues" evidence="5">
    <location>
        <begin position="117"/>
        <end position="142"/>
    </location>
</feature>
<feature type="region of interest" description="Disordered" evidence="5">
    <location>
        <begin position="1"/>
        <end position="49"/>
    </location>
</feature>
<evidence type="ECO:0000256" key="2">
    <source>
        <dbReference type="ARBA" id="ARBA00022771"/>
    </source>
</evidence>
<evidence type="ECO:0000256" key="4">
    <source>
        <dbReference type="PROSITE-ProRule" id="PRU00094"/>
    </source>
</evidence>
<evidence type="ECO:0000259" key="6">
    <source>
        <dbReference type="PROSITE" id="PS50112"/>
    </source>
</evidence>
<evidence type="ECO:0000313" key="8">
    <source>
        <dbReference type="EMBL" id="KAF2765200.1"/>
    </source>
</evidence>
<dbReference type="SMART" id="SM00401">
    <property type="entry name" value="ZnF_GATA"/>
    <property type="match status" value="1"/>
</dbReference>
<dbReference type="SUPFAM" id="SSF55785">
    <property type="entry name" value="PYP-like sensor domain (PAS domain)"/>
    <property type="match status" value="1"/>
</dbReference>
<reference evidence="8" key="1">
    <citation type="journal article" date="2020" name="Stud. Mycol.">
        <title>101 Dothideomycetes genomes: a test case for predicting lifestyles and emergence of pathogens.</title>
        <authorList>
            <person name="Haridas S."/>
            <person name="Albert R."/>
            <person name="Binder M."/>
            <person name="Bloem J."/>
            <person name="Labutti K."/>
            <person name="Salamov A."/>
            <person name="Andreopoulos B."/>
            <person name="Baker S."/>
            <person name="Barry K."/>
            <person name="Bills G."/>
            <person name="Bluhm B."/>
            <person name="Cannon C."/>
            <person name="Castanera R."/>
            <person name="Culley D."/>
            <person name="Daum C."/>
            <person name="Ezra D."/>
            <person name="Gonzalez J."/>
            <person name="Henrissat B."/>
            <person name="Kuo A."/>
            <person name="Liang C."/>
            <person name="Lipzen A."/>
            <person name="Lutzoni F."/>
            <person name="Magnuson J."/>
            <person name="Mondo S."/>
            <person name="Nolan M."/>
            <person name="Ohm R."/>
            <person name="Pangilinan J."/>
            <person name="Park H.-J."/>
            <person name="Ramirez L."/>
            <person name="Alfaro M."/>
            <person name="Sun H."/>
            <person name="Tritt A."/>
            <person name="Yoshinaga Y."/>
            <person name="Zwiers L.-H."/>
            <person name="Turgeon B."/>
            <person name="Goodwin S."/>
            <person name="Spatafora J."/>
            <person name="Crous P."/>
            <person name="Grigoriev I."/>
        </authorList>
    </citation>
    <scope>NUCLEOTIDE SEQUENCE</scope>
    <source>
        <strain evidence="8">CBS 116005</strain>
    </source>
</reference>
<name>A0A6G1KXQ8_9PEZI</name>
<protein>
    <recommendedName>
        <fullName evidence="10">White collar-2</fullName>
    </recommendedName>
</protein>
<dbReference type="Pfam" id="PF00320">
    <property type="entry name" value="GATA"/>
    <property type="match status" value="1"/>
</dbReference>
<dbReference type="InterPro" id="IPR013655">
    <property type="entry name" value="PAS_fold_3"/>
</dbReference>
<dbReference type="OrthoDB" id="2162994at2759"/>
<dbReference type="InterPro" id="IPR035965">
    <property type="entry name" value="PAS-like_dom_sf"/>
</dbReference>
<dbReference type="PROSITE" id="PS50112">
    <property type="entry name" value="PAS"/>
    <property type="match status" value="1"/>
</dbReference>
<feature type="domain" description="PAS" evidence="6">
    <location>
        <begin position="169"/>
        <end position="239"/>
    </location>
</feature>
<accession>A0A6G1KXQ8</accession>
<gene>
    <name evidence="8" type="ORF">EJ03DRAFT_331159</name>
</gene>
<sequence length="561" mass="59535">MSGPTLLAGAVPGDEDAHHSHSLFHPNTAGNSNGFGSGTGGAEGDLGITAPGTVDGLELDGLLADSGLDIDMNLPMDLDMDMDGQVGGDPSGFAPLAAQANTSLHETGAIAGEQDRTGPNQDTASNELVTNSAPPPESNSNGAGAGPLPTGFGMGAPNNSSTLTEFTKRRNWSQRIIEELKDFLHILTPDGRILYVSPSCNAITGYEPHQLIGKFMGEFVHPDDSGIFMREFNESIASGNALRFFYRFKKDDGTYMIFECDGHPHISHEQAPNGSPMKGLCRGFFMMARPYPTKNAALLDSFLEHKIENERLIKRIEDLKREEAEETAEQDRLLEQASASRTGATPSESQGLSGSQAPGNGASEQDYQGMPPPAKPSISNTALTRQNLDSALSAQRPDSIADKMSRYEASGTHMESIELMTGLRYRDGERSHGISTGDASPALIRGDAGIAILLDKDREGGKKEKKKQKVADEYVCADCGTLDSPEWRKGPKGPKTLCNACGLRWAKKEKKRSGDDGPGKSPQQGGPAPPGAPLQPSMQMGGLTAAGLPPGLPMQTSTESS</sequence>
<dbReference type="PANTHER" id="PTHR45658:SF18">
    <property type="entry name" value="PROTEIN GAT2"/>
    <property type="match status" value="1"/>
</dbReference>